<dbReference type="EMBL" id="LT598469">
    <property type="protein sequence ID" value="SCV00560.1"/>
    <property type="molecule type" value="Genomic_DNA"/>
</dbReference>
<feature type="region of interest" description="Disordered" evidence="1">
    <location>
        <begin position="161"/>
        <end position="259"/>
    </location>
</feature>
<gene>
    <name evidence="2" type="ORF">LAMI_0G05886G</name>
</gene>
<dbReference type="STRING" id="1230905.A0A1G4K8X5"/>
<feature type="compositionally biased region" description="Polar residues" evidence="1">
    <location>
        <begin position="188"/>
        <end position="198"/>
    </location>
</feature>
<organism evidence="2 3">
    <name type="scientific">Lachancea mirantina</name>
    <dbReference type="NCBI Taxonomy" id="1230905"/>
    <lineage>
        <taxon>Eukaryota</taxon>
        <taxon>Fungi</taxon>
        <taxon>Dikarya</taxon>
        <taxon>Ascomycota</taxon>
        <taxon>Saccharomycotina</taxon>
        <taxon>Saccharomycetes</taxon>
        <taxon>Saccharomycetales</taxon>
        <taxon>Saccharomycetaceae</taxon>
        <taxon>Lachancea</taxon>
    </lineage>
</organism>
<dbReference type="Proteomes" id="UP000191024">
    <property type="component" value="Chromosome G"/>
</dbReference>
<dbReference type="OrthoDB" id="4036600at2759"/>
<feature type="region of interest" description="Disordered" evidence="1">
    <location>
        <begin position="1"/>
        <end position="24"/>
    </location>
</feature>
<evidence type="ECO:0000313" key="2">
    <source>
        <dbReference type="EMBL" id="SCV00560.1"/>
    </source>
</evidence>
<name>A0A1G4K8X5_9SACH</name>
<accession>A0A1G4K8X5</accession>
<dbReference type="AlphaFoldDB" id="A0A1G4K8X5"/>
<protein>
    <submittedName>
        <fullName evidence="2">LAMI_0G05886g1_1</fullName>
    </submittedName>
</protein>
<proteinExistence type="predicted"/>
<feature type="region of interest" description="Disordered" evidence="1">
    <location>
        <begin position="134"/>
        <end position="153"/>
    </location>
</feature>
<evidence type="ECO:0000256" key="1">
    <source>
        <dbReference type="SAM" id="MobiDB-lite"/>
    </source>
</evidence>
<keyword evidence="3" id="KW-1185">Reference proteome</keyword>
<feature type="compositionally biased region" description="Basic residues" evidence="1">
    <location>
        <begin position="231"/>
        <end position="243"/>
    </location>
</feature>
<reference evidence="2 3" key="1">
    <citation type="submission" date="2016-03" db="EMBL/GenBank/DDBJ databases">
        <authorList>
            <person name="Devillers H."/>
        </authorList>
    </citation>
    <scope>NUCLEOTIDE SEQUENCE [LARGE SCALE GENOMIC DNA]</scope>
    <source>
        <strain evidence="2">CBS 11717</strain>
    </source>
</reference>
<evidence type="ECO:0000313" key="3">
    <source>
        <dbReference type="Proteomes" id="UP000191024"/>
    </source>
</evidence>
<feature type="compositionally biased region" description="Polar residues" evidence="1">
    <location>
        <begin position="141"/>
        <end position="153"/>
    </location>
</feature>
<sequence length="259" mass="29231">MDSPRWKPVQSETGNRTVKRCRRSSAMVPAATIVSKTKRELEMEPRSSHATRADLAYHKTPWLTDIPAVTQTSHGESYSFYSAPAHAQLSPVQVRRLSSEQLFNEMEKEQDAIVLRLLREIEYLKDENTRLRNHASENRLSRPTSPNWSSSMSTLCVNCDATRPTMPQRKLSSTSSSDSTHSRRNSSITPIDTVTPTLHLQRKRNSATSNDHPASEDLNDMSNSLNDHIHTHGPRGYVRRRSSSRLAVVEPTTSQRAAD</sequence>